<dbReference type="AlphaFoldDB" id="A0A162DNX9"/>
<evidence type="ECO:0000313" key="2">
    <source>
        <dbReference type="EMBL" id="KYG30430.1"/>
    </source>
</evidence>
<feature type="transmembrane region" description="Helical" evidence="1">
    <location>
        <begin position="7"/>
        <end position="24"/>
    </location>
</feature>
<accession>A0A162DNX9</accession>
<dbReference type="Proteomes" id="UP000075806">
    <property type="component" value="Unassembled WGS sequence"/>
</dbReference>
<keyword evidence="1" id="KW-0812">Transmembrane</keyword>
<proteinExistence type="predicted"/>
<dbReference type="PROSITE" id="PS51257">
    <property type="entry name" value="PROKAR_LIPOPROTEIN"/>
    <property type="match status" value="1"/>
</dbReference>
<name>A0A162DNX9_9BACI</name>
<reference evidence="2" key="1">
    <citation type="submission" date="2016-02" db="EMBL/GenBank/DDBJ databases">
        <title>Genome sequence of Bacillus trypoxylicola KCTC 13244(T).</title>
        <authorList>
            <person name="Jeong H."/>
            <person name="Park S.-H."/>
            <person name="Choi S.-K."/>
        </authorList>
    </citation>
    <scope>NUCLEOTIDE SEQUENCE [LARGE SCALE GENOMIC DNA]</scope>
    <source>
        <strain evidence="2">KCTC 13244</strain>
    </source>
</reference>
<gene>
    <name evidence="2" type="ORF">AZF04_19900</name>
</gene>
<sequence>MRIKTNLFFFIIIVLPFTLLILTGCNDSQREANLAEKEQQLQDNPRNFTEDDFDIYTLSEAFEKYTIWFDTEQNPTRSSKINSLLVFDDEQVHYYNTSGNDFTIEDVLIMSEKEMIEQAQNFSNEKYQKLESSVTENPINITEELKLEYDYLKEDEYFFEEFEMAIHEYQLPHPEDLDWITEDIYLEIEDDKPALLNHYLLDITLDSYGQQSEKIDFEIQEALYTLTDYTEPRLFFEEYERLLFLLFNFEYGHMIDNPSIFDEAYESTLQQLNTVGTFENTDQSALQHPQSFIPNQISWQTENKEFTFDSATNSEKIFDTTFLGFNHQKGSLITAVENMFVQFQLDGPDTNRKNVTIEGK</sequence>
<evidence type="ECO:0000313" key="3">
    <source>
        <dbReference type="Proteomes" id="UP000075806"/>
    </source>
</evidence>
<keyword evidence="1" id="KW-1133">Transmembrane helix</keyword>
<protein>
    <recommendedName>
        <fullName evidence="4">Lipoprotein</fullName>
    </recommendedName>
</protein>
<comment type="caution">
    <text evidence="2">The sequence shown here is derived from an EMBL/GenBank/DDBJ whole genome shotgun (WGS) entry which is preliminary data.</text>
</comment>
<evidence type="ECO:0008006" key="4">
    <source>
        <dbReference type="Google" id="ProtNLM"/>
    </source>
</evidence>
<keyword evidence="3" id="KW-1185">Reference proteome</keyword>
<organism evidence="2 3">
    <name type="scientific">Alkalihalobacillus trypoxylicola</name>
    <dbReference type="NCBI Taxonomy" id="519424"/>
    <lineage>
        <taxon>Bacteria</taxon>
        <taxon>Bacillati</taxon>
        <taxon>Bacillota</taxon>
        <taxon>Bacilli</taxon>
        <taxon>Bacillales</taxon>
        <taxon>Bacillaceae</taxon>
        <taxon>Alkalihalobacillus</taxon>
    </lineage>
</organism>
<dbReference type="RefSeq" id="WP_061949003.1">
    <property type="nucleotide sequence ID" value="NZ_LTAO01000020.1"/>
</dbReference>
<keyword evidence="1" id="KW-0472">Membrane</keyword>
<dbReference type="EMBL" id="LTAO01000020">
    <property type="protein sequence ID" value="KYG30430.1"/>
    <property type="molecule type" value="Genomic_DNA"/>
</dbReference>
<evidence type="ECO:0000256" key="1">
    <source>
        <dbReference type="SAM" id="Phobius"/>
    </source>
</evidence>
<dbReference type="OrthoDB" id="2944030at2"/>